<protein>
    <submittedName>
        <fullName evidence="2">Spore coat protein</fullName>
    </submittedName>
</protein>
<accession>A0A941DWV6</accession>
<gene>
    <name evidence="2" type="ORF">KCX74_14090</name>
</gene>
<sequence length="131" mass="14247">MCHPFDKDSTVDQEASGELNNVQKSLESIIIKDSCDVEVSSSDIQAALNLQVALQVAIAIVISISIADGHKADEITQDLFAKLKSSQINKQQVYIENSRGVEVSTTDTDIAINIQVLLQVLIALVIRLDIL</sequence>
<reference evidence="2" key="1">
    <citation type="submission" date="2021-04" db="EMBL/GenBank/DDBJ databases">
        <title>Isolation and polyphasic classification of algal microorganism.</title>
        <authorList>
            <person name="Wang S."/>
        </authorList>
    </citation>
    <scope>NUCLEOTIDE SEQUENCE</scope>
    <source>
        <strain evidence="2">720a</strain>
    </source>
</reference>
<dbReference type="AlphaFoldDB" id="A0A941DWV6"/>
<proteinExistence type="predicted"/>
<keyword evidence="2" id="KW-0946">Virion</keyword>
<dbReference type="Pfam" id="PF07552">
    <property type="entry name" value="Coat_X"/>
    <property type="match status" value="2"/>
</dbReference>
<name>A0A941DWV6_9BACI</name>
<evidence type="ECO:0000313" key="2">
    <source>
        <dbReference type="EMBL" id="MBR7797166.1"/>
    </source>
</evidence>
<keyword evidence="3" id="KW-1185">Reference proteome</keyword>
<evidence type="ECO:0000259" key="1">
    <source>
        <dbReference type="Pfam" id="PF07552"/>
    </source>
</evidence>
<feature type="domain" description="Spore coat protein X/V" evidence="1">
    <location>
        <begin position="10"/>
        <end position="66"/>
    </location>
</feature>
<evidence type="ECO:0000313" key="3">
    <source>
        <dbReference type="Proteomes" id="UP000675284"/>
    </source>
</evidence>
<dbReference type="GO" id="GO:0030435">
    <property type="term" value="P:sporulation resulting in formation of a cellular spore"/>
    <property type="evidence" value="ECO:0007669"/>
    <property type="project" value="InterPro"/>
</dbReference>
<keyword evidence="2" id="KW-0167">Capsid protein</keyword>
<dbReference type="EMBL" id="JAGSOT010000045">
    <property type="protein sequence ID" value="MBR7797166.1"/>
    <property type="molecule type" value="Genomic_DNA"/>
</dbReference>
<organism evidence="2 3">
    <name type="scientific">Virgibacillus salarius</name>
    <dbReference type="NCBI Taxonomy" id="447199"/>
    <lineage>
        <taxon>Bacteria</taxon>
        <taxon>Bacillati</taxon>
        <taxon>Bacillota</taxon>
        <taxon>Bacilli</taxon>
        <taxon>Bacillales</taxon>
        <taxon>Bacillaceae</taxon>
        <taxon>Virgibacillus</taxon>
    </lineage>
</organism>
<dbReference type="Proteomes" id="UP000675284">
    <property type="component" value="Unassembled WGS sequence"/>
</dbReference>
<dbReference type="GO" id="GO:0031160">
    <property type="term" value="C:spore wall"/>
    <property type="evidence" value="ECO:0007669"/>
    <property type="project" value="InterPro"/>
</dbReference>
<comment type="caution">
    <text evidence="2">The sequence shown here is derived from an EMBL/GenBank/DDBJ whole genome shotgun (WGS) entry which is preliminary data.</text>
</comment>
<dbReference type="RefSeq" id="WP_051388425.1">
    <property type="nucleotide sequence ID" value="NZ_BAAACY010000044.1"/>
</dbReference>
<feature type="domain" description="Spore coat protein X/V" evidence="1">
    <location>
        <begin position="73"/>
        <end position="130"/>
    </location>
</feature>
<dbReference type="InterPro" id="IPR011428">
    <property type="entry name" value="Spore_coat_X/V"/>
</dbReference>